<keyword evidence="4" id="KW-1185">Reference proteome</keyword>
<proteinExistence type="predicted"/>
<dbReference type="RefSeq" id="WP_012163098.1">
    <property type="nucleotide sequence ID" value="NC_009925.1"/>
</dbReference>
<keyword evidence="1" id="KW-0812">Transmembrane</keyword>
<organism evidence="3 4">
    <name type="scientific">Acaryochloris marina (strain MBIC 11017)</name>
    <dbReference type="NCBI Taxonomy" id="329726"/>
    <lineage>
        <taxon>Bacteria</taxon>
        <taxon>Bacillati</taxon>
        <taxon>Cyanobacteriota</taxon>
        <taxon>Cyanophyceae</taxon>
        <taxon>Acaryochloridales</taxon>
        <taxon>Acaryochloridaceae</taxon>
        <taxon>Acaryochloris</taxon>
    </lineage>
</organism>
<evidence type="ECO:0000313" key="4">
    <source>
        <dbReference type="Proteomes" id="UP000000268"/>
    </source>
</evidence>
<dbReference type="EMBL" id="CP000828">
    <property type="protein sequence ID" value="ABW27647.1"/>
    <property type="molecule type" value="Genomic_DNA"/>
</dbReference>
<dbReference type="InterPro" id="IPR029058">
    <property type="entry name" value="AB_hydrolase_fold"/>
</dbReference>
<feature type="transmembrane region" description="Helical" evidence="1">
    <location>
        <begin position="20"/>
        <end position="41"/>
    </location>
</feature>
<dbReference type="PANTHER" id="PTHR12277:SF81">
    <property type="entry name" value="PROTEIN ABHD13"/>
    <property type="match status" value="1"/>
</dbReference>
<reference evidence="3 4" key="1">
    <citation type="journal article" date="2008" name="Proc. Natl. Acad. Sci. U.S.A.">
        <title>Niche adaptation and genome expansion in the chlorophyll d-producing cyanobacterium Acaryochloris marina.</title>
        <authorList>
            <person name="Swingley W.D."/>
            <person name="Chen M."/>
            <person name="Cheung P.C."/>
            <person name="Conrad A.L."/>
            <person name="Dejesa L.C."/>
            <person name="Hao J."/>
            <person name="Honchak B.M."/>
            <person name="Karbach L.E."/>
            <person name="Kurdoglu A."/>
            <person name="Lahiri S."/>
            <person name="Mastrian S.D."/>
            <person name="Miyashita H."/>
            <person name="Page L."/>
            <person name="Ramakrishna P."/>
            <person name="Satoh S."/>
            <person name="Sattley W.M."/>
            <person name="Shimada Y."/>
            <person name="Taylor H.L."/>
            <person name="Tomo T."/>
            <person name="Tsuchiya T."/>
            <person name="Wang Z.T."/>
            <person name="Raymond J."/>
            <person name="Mimuro M."/>
            <person name="Blankenship R.E."/>
            <person name="Touchman J.W."/>
        </authorList>
    </citation>
    <scope>NUCLEOTIDE SEQUENCE [LARGE SCALE GENOMIC DNA]</scope>
    <source>
        <strain evidence="4">MBIC 11017</strain>
    </source>
</reference>
<dbReference type="InterPro" id="IPR001375">
    <property type="entry name" value="Peptidase_S9_cat"/>
</dbReference>
<keyword evidence="1" id="KW-1133">Transmembrane helix</keyword>
<dbReference type="PANTHER" id="PTHR12277">
    <property type="entry name" value="ALPHA/BETA HYDROLASE DOMAIN-CONTAINING PROTEIN"/>
    <property type="match status" value="1"/>
</dbReference>
<evidence type="ECO:0000256" key="1">
    <source>
        <dbReference type="SAM" id="Phobius"/>
    </source>
</evidence>
<sequence>MLLPSNNPWTSRLRQLGIRLAQGLVACTLLVYSGICIFFFVRQEALLYDSKLTLETVPSDQPFQLPFQTVKIPVGSSSEHLNSWWVPAPQSSEDTIALPEEPHDILTEPKVILYFNGRAGNKGSRSHLERVKGFRQLGFSVLLVDYRGYGNSSPRQPSEASLYEDSQAAWRYLTQTRRMAAHQIVIYGESLGGAVALDLAVKQPNAAGVIVQSSFTTLPAAAREMDWFRYLPVDWILTQRFNSLAKVRSLKTPVLFLHGTADQIVPVWMSHRLYQAVPSETPKELVIVPDASHFRIYRPGQHSYLKAIQRLVTKMQ</sequence>
<dbReference type="KEGG" id="amr:AM1_2640"/>
<accession>B0C6U3</accession>
<dbReference type="STRING" id="329726.AM1_2640"/>
<dbReference type="Gene3D" id="3.40.50.1820">
    <property type="entry name" value="alpha/beta hydrolase"/>
    <property type="match status" value="1"/>
</dbReference>
<dbReference type="Proteomes" id="UP000000268">
    <property type="component" value="Chromosome"/>
</dbReference>
<feature type="domain" description="Peptidase S9 prolyl oligopeptidase catalytic" evidence="2">
    <location>
        <begin position="134"/>
        <end position="300"/>
    </location>
</feature>
<keyword evidence="1" id="KW-0472">Membrane</keyword>
<evidence type="ECO:0000313" key="3">
    <source>
        <dbReference type="EMBL" id="ABW27647.1"/>
    </source>
</evidence>
<dbReference type="OrthoDB" id="9776685at2"/>
<evidence type="ECO:0000259" key="2">
    <source>
        <dbReference type="Pfam" id="PF00326"/>
    </source>
</evidence>
<protein>
    <recommendedName>
        <fullName evidence="2">Peptidase S9 prolyl oligopeptidase catalytic domain-containing protein</fullName>
    </recommendedName>
</protein>
<dbReference type="SUPFAM" id="SSF53474">
    <property type="entry name" value="alpha/beta-Hydrolases"/>
    <property type="match status" value="1"/>
</dbReference>
<dbReference type="AlphaFoldDB" id="B0C6U3"/>
<dbReference type="eggNOG" id="COG1073">
    <property type="taxonomic scope" value="Bacteria"/>
</dbReference>
<dbReference type="GO" id="GO:0006508">
    <property type="term" value="P:proteolysis"/>
    <property type="evidence" value="ECO:0007669"/>
    <property type="project" value="InterPro"/>
</dbReference>
<gene>
    <name evidence="3" type="ordered locus">AM1_2640</name>
</gene>
<dbReference type="HOGENOM" id="CLU_029375_2_1_3"/>
<dbReference type="GO" id="GO:0008236">
    <property type="term" value="F:serine-type peptidase activity"/>
    <property type="evidence" value="ECO:0007669"/>
    <property type="project" value="InterPro"/>
</dbReference>
<name>B0C6U3_ACAM1</name>
<dbReference type="Pfam" id="PF00326">
    <property type="entry name" value="Peptidase_S9"/>
    <property type="match status" value="1"/>
</dbReference>